<dbReference type="SMART" id="SM00256">
    <property type="entry name" value="FBOX"/>
    <property type="match status" value="1"/>
</dbReference>
<dbReference type="AlphaFoldDB" id="R7W3G0"/>
<dbReference type="CDD" id="cd22157">
    <property type="entry name" value="F-box_AtFBW1-like"/>
    <property type="match status" value="1"/>
</dbReference>
<dbReference type="SUPFAM" id="SSF81383">
    <property type="entry name" value="F-box domain"/>
    <property type="match status" value="1"/>
</dbReference>
<dbReference type="PROSITE" id="PS50181">
    <property type="entry name" value="FBOX"/>
    <property type="match status" value="1"/>
</dbReference>
<evidence type="ECO:0000313" key="1">
    <source>
        <dbReference type="EnsemblPlants" id="EMT14336"/>
    </source>
</evidence>
<dbReference type="InterPro" id="IPR006527">
    <property type="entry name" value="F-box-assoc_dom_typ1"/>
</dbReference>
<organism evidence="1">
    <name type="scientific">Aegilops tauschii</name>
    <name type="common">Tausch's goatgrass</name>
    <name type="synonym">Aegilops squarrosa</name>
    <dbReference type="NCBI Taxonomy" id="37682"/>
    <lineage>
        <taxon>Eukaryota</taxon>
        <taxon>Viridiplantae</taxon>
        <taxon>Streptophyta</taxon>
        <taxon>Embryophyta</taxon>
        <taxon>Tracheophyta</taxon>
        <taxon>Spermatophyta</taxon>
        <taxon>Magnoliopsida</taxon>
        <taxon>Liliopsida</taxon>
        <taxon>Poales</taxon>
        <taxon>Poaceae</taxon>
        <taxon>BOP clade</taxon>
        <taxon>Pooideae</taxon>
        <taxon>Triticodae</taxon>
        <taxon>Triticeae</taxon>
        <taxon>Triticinae</taxon>
        <taxon>Aegilops</taxon>
    </lineage>
</organism>
<dbReference type="InterPro" id="IPR055290">
    <property type="entry name" value="At3g26010-like"/>
</dbReference>
<reference evidence="1" key="1">
    <citation type="submission" date="2015-06" db="UniProtKB">
        <authorList>
            <consortium name="EnsemblPlants"/>
        </authorList>
    </citation>
    <scope>IDENTIFICATION</scope>
</reference>
<accession>R7W3G0</accession>
<dbReference type="Gene3D" id="1.20.1280.50">
    <property type="match status" value="1"/>
</dbReference>
<name>R7W3G0_AEGTA</name>
<protein>
    <submittedName>
        <fullName evidence="1">Uncharacterized protein</fullName>
    </submittedName>
</protein>
<dbReference type="EnsemblPlants" id="EMT14336">
    <property type="protein sequence ID" value="EMT14336"/>
    <property type="gene ID" value="F775_18966"/>
</dbReference>
<proteinExistence type="predicted"/>
<dbReference type="PANTHER" id="PTHR35546:SF48">
    <property type="entry name" value="F-BOX DOMAIN-CONTAINING PROTEIN"/>
    <property type="match status" value="1"/>
</dbReference>
<sequence>MAWLGAYVRLSAERWIASARCWTLAQAMTGRRRYGPWFGDGDSDLVGRVGLIAYYVAATSYGVMTDWSPIDQECSTLKIEWLTAAEGMEQMSQPVATLPEELLMEILARVPYRSLCRFRCVSPSWRTLCSDRGLLRRSPQTLAGFFCGTSQNICHLLFLNFPASRSGQQPLVDPSLPYLHGGGYTHGFKVMDCCGGLLLCKCFTSSPPGVDYVVCNPATEDWTVLPHTEELCPENIILLGFDPADPSCFVAFVIVLDDDNAGEITGVEIYLSETRIWTSKQTGWAQETRVHHYQALNSLFMNGTLHLITKDSSIVTVDTGGKTWRKISRAYPGWECIGQSRRCLHVVDIDHYNDDGFLLSVWVLEDASGNWTLKHTVNLSELI</sequence>
<dbReference type="PANTHER" id="PTHR35546">
    <property type="entry name" value="F-BOX PROTEIN INTERACTION DOMAIN PROTEIN-RELATED"/>
    <property type="match status" value="1"/>
</dbReference>
<dbReference type="InterPro" id="IPR036047">
    <property type="entry name" value="F-box-like_dom_sf"/>
</dbReference>
<dbReference type="Pfam" id="PF00646">
    <property type="entry name" value="F-box"/>
    <property type="match status" value="1"/>
</dbReference>
<dbReference type="InterPro" id="IPR001810">
    <property type="entry name" value="F-box_dom"/>
</dbReference>
<dbReference type="Pfam" id="PF07734">
    <property type="entry name" value="FBA_1"/>
    <property type="match status" value="1"/>
</dbReference>